<evidence type="ECO:0000313" key="2">
    <source>
        <dbReference type="Proteomes" id="UP000234323"/>
    </source>
</evidence>
<evidence type="ECO:0000313" key="1">
    <source>
        <dbReference type="EMBL" id="PKY48208.1"/>
    </source>
</evidence>
<dbReference type="EMBL" id="LLXI01000616">
    <property type="protein sequence ID" value="PKY48208.1"/>
    <property type="molecule type" value="Genomic_DNA"/>
</dbReference>
<reference evidence="1 2" key="1">
    <citation type="submission" date="2015-10" db="EMBL/GenBank/DDBJ databases">
        <title>Genome analyses suggest a sexual origin of heterokaryosis in a supposedly ancient asexual fungus.</title>
        <authorList>
            <person name="Ropars J."/>
            <person name="Sedzielewska K."/>
            <person name="Noel J."/>
            <person name="Charron P."/>
            <person name="Farinelli L."/>
            <person name="Marton T."/>
            <person name="Kruger M."/>
            <person name="Pelin A."/>
            <person name="Brachmann A."/>
            <person name="Corradi N."/>
        </authorList>
    </citation>
    <scope>NUCLEOTIDE SEQUENCE [LARGE SCALE GENOMIC DNA]</scope>
    <source>
        <strain evidence="1 2">A4</strain>
    </source>
</reference>
<dbReference type="Proteomes" id="UP000234323">
    <property type="component" value="Unassembled WGS sequence"/>
</dbReference>
<keyword evidence="2" id="KW-1185">Reference proteome</keyword>
<name>A0A2I1GNI4_9GLOM</name>
<protein>
    <submittedName>
        <fullName evidence="1">Uncharacterized protein</fullName>
    </submittedName>
</protein>
<organism evidence="1 2">
    <name type="scientific">Rhizophagus irregularis</name>
    <dbReference type="NCBI Taxonomy" id="588596"/>
    <lineage>
        <taxon>Eukaryota</taxon>
        <taxon>Fungi</taxon>
        <taxon>Fungi incertae sedis</taxon>
        <taxon>Mucoromycota</taxon>
        <taxon>Glomeromycotina</taxon>
        <taxon>Glomeromycetes</taxon>
        <taxon>Glomerales</taxon>
        <taxon>Glomeraceae</taxon>
        <taxon>Rhizophagus</taxon>
    </lineage>
</organism>
<dbReference type="VEuPathDB" id="FungiDB:RhiirA1_449890"/>
<sequence>MNNLKQNLAKLAKEFCNKEIPDFNELFHEDPTTDDLEKLICIESVVEQQEICPFSKFNTEELKQATRILDEFYFCLEETLNRFIYFVNKNHKISELNQMSWDLTPFMINTLFKREPFFIQ</sequence>
<proteinExistence type="predicted"/>
<gene>
    <name evidence="1" type="ORF">RhiirA4_463733</name>
</gene>
<accession>A0A2I1GNI4</accession>
<comment type="caution">
    <text evidence="1">The sequence shown here is derived from an EMBL/GenBank/DDBJ whole genome shotgun (WGS) entry which is preliminary data.</text>
</comment>
<dbReference type="AlphaFoldDB" id="A0A2I1GNI4"/>